<feature type="compositionally biased region" description="Basic residues" evidence="1">
    <location>
        <begin position="10"/>
        <end position="25"/>
    </location>
</feature>
<dbReference type="Proteomes" id="UP000023582">
    <property type="component" value="Chromosome"/>
</dbReference>
<dbReference type="AlphaFoldDB" id="X5ELK2"/>
<reference evidence="2 3" key="1">
    <citation type="journal article" date="2014" name="Genome Announc.">
        <title>Complete Genome Sequence of Neisseria meningitidis Serogroup A Strain NMA510612, Isolated from a Patient with Bacterial Meningitis in China.</title>
        <authorList>
            <person name="Zhang Y."/>
            <person name="Yang J."/>
            <person name="Xu L."/>
            <person name="Zhu Y."/>
            <person name="Liu B."/>
            <person name="Shao Z."/>
            <person name="Zhang X."/>
            <person name="Jin Q."/>
        </authorList>
    </citation>
    <scope>NUCLEOTIDE SEQUENCE [LARGE SCALE GENOMIC DNA]</scope>
    <source>
        <strain evidence="3">NMA510612</strain>
    </source>
</reference>
<reference evidence="3" key="2">
    <citation type="submission" date="2014-02" db="EMBL/GenBank/DDBJ databases">
        <title>Complete Genome Sequence of Neisseria meningitides, serogroup A strain 510612.</title>
        <authorList>
            <person name="Zhang X."/>
            <person name="Zhang Y."/>
            <person name="Yang J."/>
            <person name="Zhu Y."/>
            <person name="Jin Q."/>
        </authorList>
    </citation>
    <scope>NUCLEOTIDE SEQUENCE</scope>
    <source>
        <strain evidence="3">NMA510612</strain>
    </source>
</reference>
<protein>
    <submittedName>
        <fullName evidence="2">Uncharacterized protein</fullName>
    </submittedName>
</protein>
<gene>
    <name evidence="2" type="ORF">NMA510612_2309</name>
</gene>
<dbReference type="EMBL" id="CP007524">
    <property type="protein sequence ID" value="AHW76575.1"/>
    <property type="molecule type" value="Genomic_DNA"/>
</dbReference>
<dbReference type="PATRIC" id="fig|487.517.peg.2281"/>
<dbReference type="KEGG" id="nmx:NMA510612_2309"/>
<evidence type="ECO:0000313" key="2">
    <source>
        <dbReference type="EMBL" id="AHW76575.1"/>
    </source>
</evidence>
<organism evidence="2 3">
    <name type="scientific">Neisseria meningitidis</name>
    <dbReference type="NCBI Taxonomy" id="487"/>
    <lineage>
        <taxon>Bacteria</taxon>
        <taxon>Pseudomonadati</taxon>
        <taxon>Pseudomonadota</taxon>
        <taxon>Betaproteobacteria</taxon>
        <taxon>Neisseriales</taxon>
        <taxon>Neisseriaceae</taxon>
        <taxon>Neisseria</taxon>
    </lineage>
</organism>
<proteinExistence type="predicted"/>
<evidence type="ECO:0000313" key="3">
    <source>
        <dbReference type="Proteomes" id="UP000023582"/>
    </source>
</evidence>
<sequence length="52" mass="5789">MFSVLYARNSKSRHFHKNRKSRHSRAGGNPVRSVSVISNKSLSLCVAGFLLS</sequence>
<accession>X5ELK2</accession>
<name>X5ELK2_NEIME</name>
<evidence type="ECO:0000256" key="1">
    <source>
        <dbReference type="SAM" id="MobiDB-lite"/>
    </source>
</evidence>
<feature type="region of interest" description="Disordered" evidence="1">
    <location>
        <begin position="8"/>
        <end position="32"/>
    </location>
</feature>